<keyword evidence="2" id="KW-0805">Transcription regulation</keyword>
<dbReference type="Pfam" id="PF00126">
    <property type="entry name" value="HTH_1"/>
    <property type="match status" value="1"/>
</dbReference>
<dbReference type="InterPro" id="IPR000847">
    <property type="entry name" value="LysR_HTH_N"/>
</dbReference>
<dbReference type="Pfam" id="PF03466">
    <property type="entry name" value="LysR_substrate"/>
    <property type="match status" value="1"/>
</dbReference>
<dbReference type="InterPro" id="IPR036390">
    <property type="entry name" value="WH_DNA-bd_sf"/>
</dbReference>
<accession>A0ABT4VNY7</accession>
<dbReference type="SUPFAM" id="SSF53850">
    <property type="entry name" value="Periplasmic binding protein-like II"/>
    <property type="match status" value="1"/>
</dbReference>
<dbReference type="Proteomes" id="UP001148313">
    <property type="component" value="Unassembled WGS sequence"/>
</dbReference>
<evidence type="ECO:0000256" key="2">
    <source>
        <dbReference type="ARBA" id="ARBA00023015"/>
    </source>
</evidence>
<evidence type="ECO:0000256" key="1">
    <source>
        <dbReference type="ARBA" id="ARBA00009437"/>
    </source>
</evidence>
<dbReference type="InterPro" id="IPR036388">
    <property type="entry name" value="WH-like_DNA-bd_sf"/>
</dbReference>
<evidence type="ECO:0000256" key="4">
    <source>
        <dbReference type="ARBA" id="ARBA00023159"/>
    </source>
</evidence>
<feature type="domain" description="HTH lysR-type" evidence="6">
    <location>
        <begin position="3"/>
        <end position="60"/>
    </location>
</feature>
<evidence type="ECO:0000313" key="8">
    <source>
        <dbReference type="Proteomes" id="UP001148313"/>
    </source>
</evidence>
<evidence type="ECO:0000256" key="5">
    <source>
        <dbReference type="ARBA" id="ARBA00023163"/>
    </source>
</evidence>
<evidence type="ECO:0000256" key="3">
    <source>
        <dbReference type="ARBA" id="ARBA00023125"/>
    </source>
</evidence>
<evidence type="ECO:0000313" key="7">
    <source>
        <dbReference type="EMBL" id="MDA4845865.1"/>
    </source>
</evidence>
<dbReference type="RefSeq" id="WP_271089557.1">
    <property type="nucleotide sequence ID" value="NZ_JAPJZH010000006.1"/>
</dbReference>
<keyword evidence="3" id="KW-0238">DNA-binding</keyword>
<comment type="caution">
    <text evidence="7">The sequence shown here is derived from an EMBL/GenBank/DDBJ whole genome shotgun (WGS) entry which is preliminary data.</text>
</comment>
<reference evidence="7" key="1">
    <citation type="submission" date="2022-11" db="EMBL/GenBank/DDBJ databases">
        <title>Hoeflea poritis sp. nov., isolated from scleractinian coral Porites lutea.</title>
        <authorList>
            <person name="Zhang G."/>
            <person name="Wei Q."/>
            <person name="Cai L."/>
        </authorList>
    </citation>
    <scope>NUCLEOTIDE SEQUENCE</scope>
    <source>
        <strain evidence="7">E7-10</strain>
    </source>
</reference>
<protein>
    <submittedName>
        <fullName evidence="7">LysR family transcriptional regulator</fullName>
    </submittedName>
</protein>
<keyword evidence="5" id="KW-0804">Transcription</keyword>
<evidence type="ECO:0000259" key="6">
    <source>
        <dbReference type="PROSITE" id="PS50931"/>
    </source>
</evidence>
<dbReference type="Gene3D" id="1.10.10.10">
    <property type="entry name" value="Winged helix-like DNA-binding domain superfamily/Winged helix DNA-binding domain"/>
    <property type="match status" value="1"/>
</dbReference>
<dbReference type="PRINTS" id="PR00039">
    <property type="entry name" value="HTHLYSR"/>
</dbReference>
<dbReference type="SUPFAM" id="SSF46785">
    <property type="entry name" value="Winged helix' DNA-binding domain"/>
    <property type="match status" value="1"/>
</dbReference>
<dbReference type="PROSITE" id="PS50931">
    <property type="entry name" value="HTH_LYSR"/>
    <property type="match status" value="1"/>
</dbReference>
<organism evidence="7 8">
    <name type="scientific">Hoeflea poritis</name>
    <dbReference type="NCBI Taxonomy" id="2993659"/>
    <lineage>
        <taxon>Bacteria</taxon>
        <taxon>Pseudomonadati</taxon>
        <taxon>Pseudomonadota</taxon>
        <taxon>Alphaproteobacteria</taxon>
        <taxon>Hyphomicrobiales</taxon>
        <taxon>Rhizobiaceae</taxon>
        <taxon>Hoeflea</taxon>
    </lineage>
</organism>
<keyword evidence="8" id="KW-1185">Reference proteome</keyword>
<sequence length="303" mass="33580">MHPTHRQLEYLVAVTDTGHFGAAARRCNVTQPTLSAQIQLLEDRLHAKLLDRSPSGARPTPLGEIVVGLSRHALATIEEIENVTRKAADNLGGLIRLATLSTVGPYFLPYLLPRLSEDYPGLEVIIREERPQQLEQGLLAGTFDCALTRAPEEQGTLVFRELVSDPMWLGIPADHPLAAEPIIRPEMLTGQQMMTLGSEHGMPPSVRQFHDSIGAEVNHDYEGTTLDGLSQLVSTGKGMALLPRSYITSNLCDDNRIVFREVEGRTLTRSVGLAWRDGCVRSSQYEELFEQFNKTLEDMRGTL</sequence>
<dbReference type="Gene3D" id="3.40.190.10">
    <property type="entry name" value="Periplasmic binding protein-like II"/>
    <property type="match status" value="2"/>
</dbReference>
<keyword evidence="4" id="KW-0010">Activator</keyword>
<comment type="similarity">
    <text evidence="1">Belongs to the LysR transcriptional regulatory family.</text>
</comment>
<gene>
    <name evidence="7" type="ORF">OOZ53_10930</name>
</gene>
<dbReference type="PANTHER" id="PTHR30346:SF26">
    <property type="entry name" value="HYDROGEN PEROXIDE-INDUCIBLE GENES ACTIVATOR"/>
    <property type="match status" value="1"/>
</dbReference>
<dbReference type="PANTHER" id="PTHR30346">
    <property type="entry name" value="TRANSCRIPTIONAL DUAL REGULATOR HCAR-RELATED"/>
    <property type="match status" value="1"/>
</dbReference>
<dbReference type="EMBL" id="JAPJZH010000006">
    <property type="protein sequence ID" value="MDA4845865.1"/>
    <property type="molecule type" value="Genomic_DNA"/>
</dbReference>
<proteinExistence type="inferred from homology"/>
<dbReference type="InterPro" id="IPR005119">
    <property type="entry name" value="LysR_subst-bd"/>
</dbReference>
<name>A0ABT4VNY7_9HYPH</name>